<evidence type="ECO:0000313" key="2">
    <source>
        <dbReference type="EMBL" id="GIY99928.1"/>
    </source>
</evidence>
<sequence length="298" mass="34671">MRFNRQLAKISNGSVAPAIEENKELKDEANITDIKYNSAENIIEEVEGLRKTFRDARQKNVKKYIENLVKENNTNENKQSFEHKESSSENTEFVFNEVMGKMLPSLIKKMLHSFDKKIKIWLESNENLKEGSNKDENIFGNKESSSTQKKYKSIYKTLKKEIYQLFEKEFGTFANKFDMEYFINSLVSQMNEVFGENSQYLMRQNVKKTYKSIHYFLKNISKMISKALIFKRDRNEDTFDESHSINNAKLANESPKENEAAPEEKKSSLWPFFRAASRSQLRAEQQGAVVVSAKVAIS</sequence>
<accession>A0AAV4XZF5</accession>
<feature type="compositionally biased region" description="Basic and acidic residues" evidence="1">
    <location>
        <begin position="254"/>
        <end position="266"/>
    </location>
</feature>
<keyword evidence="3" id="KW-1185">Reference proteome</keyword>
<evidence type="ECO:0000256" key="1">
    <source>
        <dbReference type="SAM" id="MobiDB-lite"/>
    </source>
</evidence>
<dbReference type="AlphaFoldDB" id="A0AAV4XZF5"/>
<dbReference type="Proteomes" id="UP001054945">
    <property type="component" value="Unassembled WGS sequence"/>
</dbReference>
<organism evidence="2 3">
    <name type="scientific">Caerostris extrusa</name>
    <name type="common">Bark spider</name>
    <name type="synonym">Caerostris bankana</name>
    <dbReference type="NCBI Taxonomy" id="172846"/>
    <lineage>
        <taxon>Eukaryota</taxon>
        <taxon>Metazoa</taxon>
        <taxon>Ecdysozoa</taxon>
        <taxon>Arthropoda</taxon>
        <taxon>Chelicerata</taxon>
        <taxon>Arachnida</taxon>
        <taxon>Araneae</taxon>
        <taxon>Araneomorphae</taxon>
        <taxon>Entelegynae</taxon>
        <taxon>Araneoidea</taxon>
        <taxon>Araneidae</taxon>
        <taxon>Caerostris</taxon>
    </lineage>
</organism>
<proteinExistence type="predicted"/>
<name>A0AAV4XZF5_CAEEX</name>
<feature type="region of interest" description="Disordered" evidence="1">
    <location>
        <begin position="240"/>
        <end position="266"/>
    </location>
</feature>
<reference evidence="2 3" key="1">
    <citation type="submission" date="2021-06" db="EMBL/GenBank/DDBJ databases">
        <title>Caerostris extrusa draft genome.</title>
        <authorList>
            <person name="Kono N."/>
            <person name="Arakawa K."/>
        </authorList>
    </citation>
    <scope>NUCLEOTIDE SEQUENCE [LARGE SCALE GENOMIC DNA]</scope>
</reference>
<protein>
    <submittedName>
        <fullName evidence="2">Uncharacterized protein</fullName>
    </submittedName>
</protein>
<comment type="caution">
    <text evidence="2">The sequence shown here is derived from an EMBL/GenBank/DDBJ whole genome shotgun (WGS) entry which is preliminary data.</text>
</comment>
<gene>
    <name evidence="2" type="ORF">CEXT_686781</name>
</gene>
<dbReference type="EMBL" id="BPLR01001098">
    <property type="protein sequence ID" value="GIY99928.1"/>
    <property type="molecule type" value="Genomic_DNA"/>
</dbReference>
<evidence type="ECO:0000313" key="3">
    <source>
        <dbReference type="Proteomes" id="UP001054945"/>
    </source>
</evidence>